<dbReference type="RefSeq" id="WP_028794305.1">
    <property type="nucleotide sequence ID" value="NZ_FNBW01000009.1"/>
</dbReference>
<proteinExistence type="predicted"/>
<protein>
    <recommendedName>
        <fullName evidence="3">DUF2000 domain-containing protein</fullName>
    </recommendedName>
</protein>
<dbReference type="EMBL" id="FNBW01000009">
    <property type="protein sequence ID" value="SDG03334.1"/>
    <property type="molecule type" value="Genomic_DNA"/>
</dbReference>
<dbReference type="OrthoDB" id="1684239at2"/>
<dbReference type="InterPro" id="IPR023476">
    <property type="entry name" value="Pep_tRNA_hydro_II_dom_sf"/>
</dbReference>
<dbReference type="InterPro" id="IPR018988">
    <property type="entry name" value="DUF2000"/>
</dbReference>
<dbReference type="Pfam" id="PF09391">
    <property type="entry name" value="DUF2000"/>
    <property type="match status" value="1"/>
</dbReference>
<dbReference type="Proteomes" id="UP000198615">
    <property type="component" value="Unassembled WGS sequence"/>
</dbReference>
<accession>A0A8G2BJC2</accession>
<keyword evidence="2" id="KW-1185">Reference proteome</keyword>
<dbReference type="AlphaFoldDB" id="A0A8G2BJC2"/>
<comment type="caution">
    <text evidence="1">The sequence shown here is derived from an EMBL/GenBank/DDBJ whole genome shotgun (WGS) entry which is preliminary data.</text>
</comment>
<evidence type="ECO:0000313" key="1">
    <source>
        <dbReference type="EMBL" id="SDG03334.1"/>
    </source>
</evidence>
<dbReference type="Gene3D" id="3.40.1490.10">
    <property type="entry name" value="Bit1"/>
    <property type="match status" value="1"/>
</dbReference>
<organism evidence="1 2">
    <name type="scientific">Thalassobaculum litoreum DSM 18839</name>
    <dbReference type="NCBI Taxonomy" id="1123362"/>
    <lineage>
        <taxon>Bacteria</taxon>
        <taxon>Pseudomonadati</taxon>
        <taxon>Pseudomonadota</taxon>
        <taxon>Alphaproteobacteria</taxon>
        <taxon>Rhodospirillales</taxon>
        <taxon>Thalassobaculaceae</taxon>
        <taxon>Thalassobaculum</taxon>
    </lineage>
</organism>
<evidence type="ECO:0008006" key="3">
    <source>
        <dbReference type="Google" id="ProtNLM"/>
    </source>
</evidence>
<name>A0A8G2BJC2_9PROT</name>
<dbReference type="SUPFAM" id="SSF102462">
    <property type="entry name" value="Peptidyl-tRNA hydrolase II"/>
    <property type="match status" value="1"/>
</dbReference>
<reference evidence="1 2" key="1">
    <citation type="submission" date="2016-10" db="EMBL/GenBank/DDBJ databases">
        <authorList>
            <person name="Varghese N."/>
            <person name="Submissions S."/>
        </authorList>
    </citation>
    <scope>NUCLEOTIDE SEQUENCE [LARGE SCALE GENOMIC DNA]</scope>
    <source>
        <strain evidence="1 2">DSM 18839</strain>
    </source>
</reference>
<evidence type="ECO:0000313" key="2">
    <source>
        <dbReference type="Proteomes" id="UP000198615"/>
    </source>
</evidence>
<sequence length="135" mass="14511">MHDTKISIAVRDDLATWQKLNVVAFLASAIAARYPDAIGETYRDRDGQSYLPILGQPVLILAGSGDALAKAHRRALDRGLELAVYAEGMFRTGNDADNRAVVAALPGDALDLVGVATRGDRKDVDKSLKGLKLHE</sequence>
<gene>
    <name evidence="1" type="ORF">SAMN05660686_03128</name>
</gene>